<dbReference type="PROSITE" id="PS00211">
    <property type="entry name" value="ABC_TRANSPORTER_1"/>
    <property type="match status" value="1"/>
</dbReference>
<evidence type="ECO:0000313" key="22">
    <source>
        <dbReference type="Proteomes" id="UP000440367"/>
    </source>
</evidence>
<keyword evidence="3" id="KW-0812">Transmembrane</keyword>
<keyword evidence="7" id="KW-1133">Transmembrane helix</keyword>
<dbReference type="Proteomes" id="UP000440367">
    <property type="component" value="Unassembled WGS sequence"/>
</dbReference>
<dbReference type="OrthoDB" id="63447at2759"/>
<feature type="region of interest" description="Disordered" evidence="9">
    <location>
        <begin position="461"/>
        <end position="489"/>
    </location>
</feature>
<evidence type="ECO:0000256" key="8">
    <source>
        <dbReference type="ARBA" id="ARBA00023136"/>
    </source>
</evidence>
<dbReference type="AlphaFoldDB" id="A0A6A3VUC3"/>
<keyword evidence="4" id="KW-0677">Repeat</keyword>
<evidence type="ECO:0000256" key="4">
    <source>
        <dbReference type="ARBA" id="ARBA00022737"/>
    </source>
</evidence>
<evidence type="ECO:0000313" key="13">
    <source>
        <dbReference type="EMBL" id="KAE9065180.1"/>
    </source>
</evidence>
<dbReference type="Gene3D" id="1.10.238.10">
    <property type="entry name" value="EF-hand"/>
    <property type="match status" value="2"/>
</dbReference>
<evidence type="ECO:0000313" key="24">
    <source>
        <dbReference type="Proteomes" id="UP000441208"/>
    </source>
</evidence>
<keyword evidence="2" id="KW-0813">Transport</keyword>
<dbReference type="GO" id="GO:0042626">
    <property type="term" value="F:ATPase-coupled transmembrane transporter activity"/>
    <property type="evidence" value="ECO:0007669"/>
    <property type="project" value="TreeGrafter"/>
</dbReference>
<dbReference type="InterPro" id="IPR003593">
    <property type="entry name" value="AAA+_ATPase"/>
</dbReference>
<dbReference type="GO" id="GO:0005774">
    <property type="term" value="C:vacuolar membrane"/>
    <property type="evidence" value="ECO:0007669"/>
    <property type="project" value="UniProtKB-SubCell"/>
</dbReference>
<dbReference type="EMBL" id="QXFZ01004221">
    <property type="protein sequence ID" value="KAE9065180.1"/>
    <property type="molecule type" value="Genomic_DNA"/>
</dbReference>
<dbReference type="Proteomes" id="UP000488956">
    <property type="component" value="Unassembled WGS sequence"/>
</dbReference>
<evidence type="ECO:0000313" key="25">
    <source>
        <dbReference type="Proteomes" id="UP000476176"/>
    </source>
</evidence>
<dbReference type="GO" id="GO:0016887">
    <property type="term" value="F:ATP hydrolysis activity"/>
    <property type="evidence" value="ECO:0007669"/>
    <property type="project" value="InterPro"/>
</dbReference>
<name>A0A6A3VUC3_9STRA</name>
<proteinExistence type="predicted"/>
<dbReference type="InterPro" id="IPR003439">
    <property type="entry name" value="ABC_transporter-like_ATP-bd"/>
</dbReference>
<dbReference type="InterPro" id="IPR017871">
    <property type="entry name" value="ABC_transporter-like_CS"/>
</dbReference>
<dbReference type="Proteomes" id="UP000433483">
    <property type="component" value="Unassembled WGS sequence"/>
</dbReference>
<evidence type="ECO:0000313" key="16">
    <source>
        <dbReference type="EMBL" id="KAE9169619.1"/>
    </source>
</evidence>
<dbReference type="Proteomes" id="UP000429523">
    <property type="component" value="Unassembled WGS sequence"/>
</dbReference>
<dbReference type="SUPFAM" id="SSF47473">
    <property type="entry name" value="EF-hand"/>
    <property type="match status" value="1"/>
</dbReference>
<organism evidence="17 22">
    <name type="scientific">Phytophthora fragariae</name>
    <dbReference type="NCBI Taxonomy" id="53985"/>
    <lineage>
        <taxon>Eukaryota</taxon>
        <taxon>Sar</taxon>
        <taxon>Stramenopiles</taxon>
        <taxon>Oomycota</taxon>
        <taxon>Peronosporomycetes</taxon>
        <taxon>Peronosporales</taxon>
        <taxon>Peronosporaceae</taxon>
        <taxon>Phytophthora</taxon>
    </lineage>
</organism>
<evidence type="ECO:0000313" key="18">
    <source>
        <dbReference type="EMBL" id="KAE9270664.1"/>
    </source>
</evidence>
<protein>
    <recommendedName>
        <fullName evidence="10">ABC transporter domain-containing protein</fullName>
    </recommendedName>
</protein>
<dbReference type="EMBL" id="QXGB01004305">
    <property type="protein sequence ID" value="KAE9166749.1"/>
    <property type="molecule type" value="Genomic_DNA"/>
</dbReference>
<dbReference type="Gene3D" id="3.40.50.300">
    <property type="entry name" value="P-loop containing nucleotide triphosphate hydrolases"/>
    <property type="match status" value="1"/>
</dbReference>
<keyword evidence="6" id="KW-0067">ATP-binding</keyword>
<dbReference type="EMBL" id="QXGE01004429">
    <property type="protein sequence ID" value="KAE9270664.1"/>
    <property type="molecule type" value="Genomic_DNA"/>
</dbReference>
<dbReference type="PANTHER" id="PTHR24223">
    <property type="entry name" value="ATP-BINDING CASSETTE SUB-FAMILY C"/>
    <property type="match status" value="1"/>
</dbReference>
<dbReference type="InterPro" id="IPR011992">
    <property type="entry name" value="EF-hand-dom_pair"/>
</dbReference>
<evidence type="ECO:0000259" key="10">
    <source>
        <dbReference type="PROSITE" id="PS50893"/>
    </source>
</evidence>
<evidence type="ECO:0000256" key="1">
    <source>
        <dbReference type="ARBA" id="ARBA00004128"/>
    </source>
</evidence>
<evidence type="ECO:0000313" key="21">
    <source>
        <dbReference type="Proteomes" id="UP000437068"/>
    </source>
</evidence>
<dbReference type="InterPro" id="IPR050173">
    <property type="entry name" value="ABC_transporter_C-like"/>
</dbReference>
<evidence type="ECO:0000313" key="23">
    <source>
        <dbReference type="Proteomes" id="UP000440732"/>
    </source>
</evidence>
<dbReference type="SMART" id="SM00382">
    <property type="entry name" value="AAA"/>
    <property type="match status" value="1"/>
</dbReference>
<evidence type="ECO:0000313" key="14">
    <source>
        <dbReference type="EMBL" id="KAE9073385.1"/>
    </source>
</evidence>
<keyword evidence="20" id="KW-1185">Reference proteome</keyword>
<dbReference type="SUPFAM" id="SSF52540">
    <property type="entry name" value="P-loop containing nucleoside triphosphate hydrolases"/>
    <property type="match status" value="1"/>
</dbReference>
<evidence type="ECO:0000256" key="5">
    <source>
        <dbReference type="ARBA" id="ARBA00022741"/>
    </source>
</evidence>
<evidence type="ECO:0000256" key="2">
    <source>
        <dbReference type="ARBA" id="ARBA00022448"/>
    </source>
</evidence>
<keyword evidence="8" id="KW-0472">Membrane</keyword>
<dbReference type="Proteomes" id="UP000437068">
    <property type="component" value="Unassembled WGS sequence"/>
</dbReference>
<evidence type="ECO:0000256" key="6">
    <source>
        <dbReference type="ARBA" id="ARBA00022840"/>
    </source>
</evidence>
<dbReference type="EMBL" id="QXGA01004445">
    <property type="protein sequence ID" value="KAE9073385.1"/>
    <property type="molecule type" value="Genomic_DNA"/>
</dbReference>
<dbReference type="PROSITE" id="PS50893">
    <property type="entry name" value="ABC_TRANSPORTER_2"/>
    <property type="match status" value="1"/>
</dbReference>
<sequence length="817" mass="91186">MRYRDDLPLVLKGVSFSVASGEKVGICGRTGSGKSSLMSVLFRVVEIPTTGRVLIDGVDIATITVHQLRTKLTIIPQDPMLFSGSLRMNLDPFAEKSDAELFQVLRKVHLSDTVAAWGKGLDYEVAEKGENLSVGQRQLLCIARALIRDSKVIVMDEATANVDQESDKLIQQTMKESFGGGDSTVLCIAHRIETIMDSDKILVLDAGEVVEFDTPSALLQVKNGVFKSLVSSSKKKTIEHQLLRLHVLLGDDEQQLDEVYQAFQEIDRSGKDQLKNANEVESVLREFLSPKNMKTIDVEKLVARFPAPNKGFDYTAFCNTLQQPPALQPQQQQTGRQSPSNRKLRSPTKLQQREQARMRIDQRLESQRLLMESVRHKLIRGVLGDDIDGYHGIQTALHRLDVAGEGYLDANVFMKKFIQRLKCPLTRPEREFLLEQLRAQSTSKGESVLDYEQLGRICNLSSDDSLSESDTENERAKPPSPSRTSQLGSGFLAAERRLTEFLRTPLAARNISTPNSSQDGDTPRSLFTGAEMFLEIAEGIDRDNTGLLPEDEFPRILAKCGVSIDPDLLNGMLSRFPRSTGNQINYPAFLQRYGQNPQCSRGRRELKQLVLNLLSKLAVTTTDWLRFLLHRFEKYDKKLHGSMKGVLPTEAFLRAVQGRSVVLKLTTDEAAQVTSLFLRSSTNSSPKHLHYHEFLVFVDECHRVPNAKSLPVVNAKSATAPTLPPTCPTSVELSVPEPVPGSASELDTSDMSVGDYLMHHATAHERRNFENLMDVLQDFKQRATKGEQEIAIQSIENGVKMPLGKHLLVKVQFSVAE</sequence>
<dbReference type="EMBL" id="QXGD01004111">
    <property type="protein sequence ID" value="KAE9172425.1"/>
    <property type="molecule type" value="Genomic_DNA"/>
</dbReference>
<dbReference type="Proteomes" id="UP000440732">
    <property type="component" value="Unassembled WGS sequence"/>
</dbReference>
<evidence type="ECO:0000313" key="17">
    <source>
        <dbReference type="EMBL" id="KAE9172425.1"/>
    </source>
</evidence>
<reference evidence="19 20" key="1">
    <citation type="submission" date="2018-08" db="EMBL/GenBank/DDBJ databases">
        <title>Genomic investigation of the strawberry pathogen Phytophthora fragariae indicates pathogenicity is determined by transcriptional variation in three key races.</title>
        <authorList>
            <person name="Adams T.M."/>
            <person name="Armitage A.D."/>
            <person name="Sobczyk M.K."/>
            <person name="Bates H.J."/>
            <person name="Dunwell J.M."/>
            <person name="Nellist C.F."/>
            <person name="Harrison R.J."/>
        </authorList>
    </citation>
    <scope>NUCLEOTIDE SEQUENCE [LARGE SCALE GENOMIC DNA]</scope>
    <source>
        <strain evidence="18 21">A4</strain>
        <strain evidence="17 22">BC-1</strain>
        <strain evidence="16 25">BC-23</strain>
        <strain evidence="15 20">NOV-27</strain>
        <strain evidence="14 23">NOV-5</strain>
        <strain evidence="13 24">NOV-71</strain>
        <strain evidence="11 19">NOV-9</strain>
        <strain evidence="12 26">ONT-3</strain>
    </source>
</reference>
<keyword evidence="5" id="KW-0547">Nucleotide-binding</keyword>
<evidence type="ECO:0000256" key="3">
    <source>
        <dbReference type="ARBA" id="ARBA00022692"/>
    </source>
</evidence>
<dbReference type="FunFam" id="3.40.50.300:FF:000163">
    <property type="entry name" value="Multidrug resistance-associated protein member 4"/>
    <property type="match status" value="1"/>
</dbReference>
<evidence type="ECO:0000256" key="7">
    <source>
        <dbReference type="ARBA" id="ARBA00022989"/>
    </source>
</evidence>
<gene>
    <name evidence="18" type="ORF">PF001_g28708</name>
    <name evidence="17" type="ORF">PF002_g29569</name>
    <name evidence="16" type="ORF">PF004_g28133</name>
    <name evidence="15" type="ORF">PF005_g29073</name>
    <name evidence="14" type="ORF">PF006_g28749</name>
    <name evidence="13" type="ORF">PF007_g28936</name>
    <name evidence="11" type="ORF">PF009_g29529</name>
    <name evidence="12" type="ORF">PF010_g28644</name>
</gene>
<comment type="caution">
    <text evidence="17">The sequence shown here is derived from an EMBL/GenBank/DDBJ whole genome shotgun (WGS) entry which is preliminary data.</text>
</comment>
<feature type="domain" description="ABC transporter" evidence="10">
    <location>
        <begin position="1"/>
        <end position="231"/>
    </location>
</feature>
<evidence type="ECO:0000313" key="15">
    <source>
        <dbReference type="EMBL" id="KAE9166749.1"/>
    </source>
</evidence>
<dbReference type="CDD" id="cd03244">
    <property type="entry name" value="ABCC_MRP_domain2"/>
    <property type="match status" value="1"/>
</dbReference>
<evidence type="ECO:0000313" key="20">
    <source>
        <dbReference type="Proteomes" id="UP000433483"/>
    </source>
</evidence>
<evidence type="ECO:0000313" key="11">
    <source>
        <dbReference type="EMBL" id="KAE8920174.1"/>
    </source>
</evidence>
<dbReference type="GO" id="GO:0005524">
    <property type="term" value="F:ATP binding"/>
    <property type="evidence" value="ECO:0007669"/>
    <property type="project" value="UniProtKB-KW"/>
</dbReference>
<dbReference type="PANTHER" id="PTHR24223:SF443">
    <property type="entry name" value="MULTIDRUG-RESISTANCE LIKE PROTEIN 1, ISOFORM I"/>
    <property type="match status" value="1"/>
</dbReference>
<dbReference type="EMBL" id="QXFX01004368">
    <property type="protein sequence ID" value="KAE9064351.1"/>
    <property type="molecule type" value="Genomic_DNA"/>
</dbReference>
<feature type="region of interest" description="Disordered" evidence="9">
    <location>
        <begin position="724"/>
        <end position="744"/>
    </location>
</feature>
<dbReference type="InterPro" id="IPR027417">
    <property type="entry name" value="P-loop_NTPase"/>
</dbReference>
<dbReference type="EMBL" id="QXGF01004183">
    <property type="protein sequence ID" value="KAE8920174.1"/>
    <property type="molecule type" value="Genomic_DNA"/>
</dbReference>
<dbReference type="Pfam" id="PF00005">
    <property type="entry name" value="ABC_tran"/>
    <property type="match status" value="1"/>
</dbReference>
<dbReference type="Proteomes" id="UP000476176">
    <property type="component" value="Unassembled WGS sequence"/>
</dbReference>
<dbReference type="Proteomes" id="UP000441208">
    <property type="component" value="Unassembled WGS sequence"/>
</dbReference>
<feature type="region of interest" description="Disordered" evidence="9">
    <location>
        <begin position="326"/>
        <end position="356"/>
    </location>
</feature>
<evidence type="ECO:0000256" key="9">
    <source>
        <dbReference type="SAM" id="MobiDB-lite"/>
    </source>
</evidence>
<evidence type="ECO:0000313" key="19">
    <source>
        <dbReference type="Proteomes" id="UP000429523"/>
    </source>
</evidence>
<accession>A0A6A3VUC3</accession>
<dbReference type="EMBL" id="QXGC01004393">
    <property type="protein sequence ID" value="KAE9169619.1"/>
    <property type="molecule type" value="Genomic_DNA"/>
</dbReference>
<evidence type="ECO:0000313" key="12">
    <source>
        <dbReference type="EMBL" id="KAE9064351.1"/>
    </source>
</evidence>
<evidence type="ECO:0000313" key="26">
    <source>
        <dbReference type="Proteomes" id="UP000488956"/>
    </source>
</evidence>
<comment type="subcellular location">
    <subcellularLocation>
        <location evidence="1">Vacuole membrane</location>
        <topology evidence="1">Multi-pass membrane protein</topology>
    </subcellularLocation>
</comment>